<proteinExistence type="predicted"/>
<dbReference type="OrthoDB" id="4177049at2759"/>
<feature type="compositionally biased region" description="Basic residues" evidence="1">
    <location>
        <begin position="217"/>
        <end position="228"/>
    </location>
</feature>
<protein>
    <submittedName>
        <fullName evidence="2">Uncharacterized protein</fullName>
    </submittedName>
</protein>
<dbReference type="EMBL" id="PDNC01000003">
    <property type="protein sequence ID" value="PGH09731.1"/>
    <property type="molecule type" value="Genomic_DNA"/>
</dbReference>
<keyword evidence="3" id="KW-1185">Reference proteome</keyword>
<evidence type="ECO:0000256" key="1">
    <source>
        <dbReference type="SAM" id="MobiDB-lite"/>
    </source>
</evidence>
<gene>
    <name evidence="2" type="ORF">GX51_00411</name>
</gene>
<accession>A0A2B7XLR9</accession>
<feature type="compositionally biased region" description="Polar residues" evidence="1">
    <location>
        <begin position="25"/>
        <end position="39"/>
    </location>
</feature>
<sequence length="280" mass="30717">MGNRPRNPTPNSGSPYRNTYPILRSSISLDTLPRSTTAPCSKGPSDRNDPDADSEPEQNLYDELSRSQSPPAHCSSRTSAFPDVSDNSRNQAASASASANTQHRRFRATDFGSPVQQSKEYDHNSNSLNVESSHRRNLNRQLFEIYTDPNTDADADAEETVSGYQLQQFPPALVHHRSNKNQGNHYPGTVNDNKDNDGNKENMPPDTTILPPEGGRPRRRQGGRHRRPLGLLNPSGFYPNHINTQTNSSQNNIGTGASNLDMNDDDGDVFLGGSGASWAC</sequence>
<evidence type="ECO:0000313" key="3">
    <source>
        <dbReference type="Proteomes" id="UP000224080"/>
    </source>
</evidence>
<comment type="caution">
    <text evidence="2">The sequence shown here is derived from an EMBL/GenBank/DDBJ whole genome shotgun (WGS) entry which is preliminary data.</text>
</comment>
<feature type="compositionally biased region" description="Polar residues" evidence="1">
    <location>
        <begin position="114"/>
        <end position="131"/>
    </location>
</feature>
<feature type="region of interest" description="Disordered" evidence="1">
    <location>
        <begin position="176"/>
        <end position="236"/>
    </location>
</feature>
<name>A0A2B7XLR9_9EURO</name>
<organism evidence="2 3">
    <name type="scientific">Blastomyces parvus</name>
    <dbReference type="NCBI Taxonomy" id="2060905"/>
    <lineage>
        <taxon>Eukaryota</taxon>
        <taxon>Fungi</taxon>
        <taxon>Dikarya</taxon>
        <taxon>Ascomycota</taxon>
        <taxon>Pezizomycotina</taxon>
        <taxon>Eurotiomycetes</taxon>
        <taxon>Eurotiomycetidae</taxon>
        <taxon>Onygenales</taxon>
        <taxon>Ajellomycetaceae</taxon>
        <taxon>Blastomyces</taxon>
    </lineage>
</organism>
<feature type="compositionally biased region" description="Polar residues" evidence="1">
    <location>
        <begin position="66"/>
        <end position="91"/>
    </location>
</feature>
<evidence type="ECO:0000313" key="2">
    <source>
        <dbReference type="EMBL" id="PGH09731.1"/>
    </source>
</evidence>
<dbReference type="AlphaFoldDB" id="A0A2B7XLR9"/>
<dbReference type="Proteomes" id="UP000224080">
    <property type="component" value="Unassembled WGS sequence"/>
</dbReference>
<feature type="region of interest" description="Disordered" evidence="1">
    <location>
        <begin position="1"/>
        <end position="133"/>
    </location>
</feature>
<reference evidence="2 3" key="1">
    <citation type="submission" date="2017-10" db="EMBL/GenBank/DDBJ databases">
        <title>Comparative genomics in systemic dimorphic fungi from Ajellomycetaceae.</title>
        <authorList>
            <person name="Munoz J.F."/>
            <person name="Mcewen J.G."/>
            <person name="Clay O.K."/>
            <person name="Cuomo C.A."/>
        </authorList>
    </citation>
    <scope>NUCLEOTIDE SEQUENCE [LARGE SCALE GENOMIC DNA]</scope>
    <source>
        <strain evidence="2 3">UAMH130</strain>
    </source>
</reference>